<evidence type="ECO:0000259" key="6">
    <source>
        <dbReference type="Pfam" id="PF08546"/>
    </source>
</evidence>
<name>A0A9P1BJF6_9DINO</name>
<dbReference type="InterPro" id="IPR008927">
    <property type="entry name" value="6-PGluconate_DH-like_C_sf"/>
</dbReference>
<evidence type="ECO:0000256" key="4">
    <source>
        <dbReference type="SAM" id="MobiDB-lite"/>
    </source>
</evidence>
<protein>
    <submittedName>
        <fullName evidence="8">2-dehydropantoate 2-reductase</fullName>
    </submittedName>
</protein>
<reference evidence="7" key="1">
    <citation type="submission" date="2022-10" db="EMBL/GenBank/DDBJ databases">
        <authorList>
            <person name="Chen Y."/>
            <person name="Dougan E. K."/>
            <person name="Chan C."/>
            <person name="Rhodes N."/>
            <person name="Thang M."/>
        </authorList>
    </citation>
    <scope>NUCLEOTIDE SEQUENCE</scope>
</reference>
<reference evidence="8 9" key="2">
    <citation type="submission" date="2024-05" db="EMBL/GenBank/DDBJ databases">
        <authorList>
            <person name="Chen Y."/>
            <person name="Shah S."/>
            <person name="Dougan E. K."/>
            <person name="Thang M."/>
            <person name="Chan C."/>
        </authorList>
    </citation>
    <scope>NUCLEOTIDE SEQUENCE [LARGE SCALE GENOMIC DNA]</scope>
</reference>
<keyword evidence="2" id="KW-0521">NADP</keyword>
<dbReference type="Pfam" id="PF02558">
    <property type="entry name" value="ApbA"/>
    <property type="match status" value="1"/>
</dbReference>
<dbReference type="SUPFAM" id="SSF48179">
    <property type="entry name" value="6-phosphogluconate dehydrogenase C-terminal domain-like"/>
    <property type="match status" value="1"/>
</dbReference>
<evidence type="ECO:0000313" key="7">
    <source>
        <dbReference type="EMBL" id="CAI3974533.1"/>
    </source>
</evidence>
<dbReference type="EMBL" id="CAMXCT010000141">
    <property type="protein sequence ID" value="CAI3974533.1"/>
    <property type="molecule type" value="Genomic_DNA"/>
</dbReference>
<dbReference type="Proteomes" id="UP001152797">
    <property type="component" value="Unassembled WGS sequence"/>
</dbReference>
<dbReference type="PANTHER" id="PTHR21708:SF26">
    <property type="entry name" value="2-DEHYDROPANTOATE 2-REDUCTASE"/>
    <property type="match status" value="1"/>
</dbReference>
<dbReference type="Gene3D" id="1.10.1040.10">
    <property type="entry name" value="N-(1-d-carboxylethyl)-l-norvaline Dehydrogenase, domain 2"/>
    <property type="match status" value="1"/>
</dbReference>
<evidence type="ECO:0000313" key="8">
    <source>
        <dbReference type="EMBL" id="CAL4761845.1"/>
    </source>
</evidence>
<keyword evidence="9" id="KW-1185">Reference proteome</keyword>
<evidence type="ECO:0000256" key="1">
    <source>
        <dbReference type="ARBA" id="ARBA00007870"/>
    </source>
</evidence>
<accession>A0A9P1BJF6</accession>
<dbReference type="Gene3D" id="3.40.50.720">
    <property type="entry name" value="NAD(P)-binding Rossmann-like Domain"/>
    <property type="match status" value="1"/>
</dbReference>
<dbReference type="GO" id="GO:0008677">
    <property type="term" value="F:2-dehydropantoate 2-reductase activity"/>
    <property type="evidence" value="ECO:0007669"/>
    <property type="project" value="InterPro"/>
</dbReference>
<feature type="region of interest" description="Disordered" evidence="4">
    <location>
        <begin position="35"/>
        <end position="79"/>
    </location>
</feature>
<dbReference type="AlphaFoldDB" id="A0A9P1BJF6"/>
<dbReference type="EMBL" id="CAMXCT020000141">
    <property type="protein sequence ID" value="CAL1127908.1"/>
    <property type="molecule type" value="Genomic_DNA"/>
</dbReference>
<gene>
    <name evidence="7" type="ORF">C1SCF055_LOCUS2925</name>
</gene>
<dbReference type="PANTHER" id="PTHR21708">
    <property type="entry name" value="PROBABLE 2-DEHYDROPANTOATE 2-REDUCTASE"/>
    <property type="match status" value="1"/>
</dbReference>
<dbReference type="InterPro" id="IPR013332">
    <property type="entry name" value="KPR_N"/>
</dbReference>
<dbReference type="InterPro" id="IPR051402">
    <property type="entry name" value="KPR-Related"/>
</dbReference>
<comment type="caution">
    <text evidence="7">The sequence shown here is derived from an EMBL/GenBank/DDBJ whole genome shotgun (WGS) entry which is preliminary data.</text>
</comment>
<evidence type="ECO:0000313" key="9">
    <source>
        <dbReference type="Proteomes" id="UP001152797"/>
    </source>
</evidence>
<organism evidence="7">
    <name type="scientific">Cladocopium goreaui</name>
    <dbReference type="NCBI Taxonomy" id="2562237"/>
    <lineage>
        <taxon>Eukaryota</taxon>
        <taxon>Sar</taxon>
        <taxon>Alveolata</taxon>
        <taxon>Dinophyceae</taxon>
        <taxon>Suessiales</taxon>
        <taxon>Symbiodiniaceae</taxon>
        <taxon>Cladocopium</taxon>
    </lineage>
</organism>
<evidence type="ECO:0000256" key="3">
    <source>
        <dbReference type="ARBA" id="ARBA00023002"/>
    </source>
</evidence>
<comment type="similarity">
    <text evidence="1">Belongs to the ketopantoate reductase family.</text>
</comment>
<dbReference type="InterPro" id="IPR003710">
    <property type="entry name" value="ApbA"/>
</dbReference>
<dbReference type="InterPro" id="IPR013328">
    <property type="entry name" value="6PGD_dom2"/>
</dbReference>
<feature type="compositionally biased region" description="Basic and acidic residues" evidence="4">
    <location>
        <begin position="64"/>
        <end position="76"/>
    </location>
</feature>
<dbReference type="GO" id="GO:0005737">
    <property type="term" value="C:cytoplasm"/>
    <property type="evidence" value="ECO:0007669"/>
    <property type="project" value="TreeGrafter"/>
</dbReference>
<proteinExistence type="inferred from homology"/>
<dbReference type="Pfam" id="PF08546">
    <property type="entry name" value="ApbA_C"/>
    <property type="match status" value="1"/>
</dbReference>
<dbReference type="NCBIfam" id="TIGR00745">
    <property type="entry name" value="apbA_panE"/>
    <property type="match status" value="1"/>
</dbReference>
<evidence type="ECO:0000259" key="5">
    <source>
        <dbReference type="Pfam" id="PF02558"/>
    </source>
</evidence>
<sequence length="715" mass="78397">MIVENQQYKSHIKSNINLIFSTGSSLLFLFQVHSARGPRDRPSSAPGAGLSGRRPKRRASGVEGHARGEEDVRDADTDADAEVLAVQGSGKRRVKFVEGASNFAPRGSAQQAARFARQQCQHRLQVATTLRRGDRLSPRSAKLYRPSSAQVNFQRSPVGNLQVLYPPTTEVLSMVRKFDEEEPEVDQEALAEQAAEAEAEETPTETASTGGGVQDLDIHLRNIWFMYQEQEEAADEKDKALLHALRGPDQEDREEALLNEMKLLKTGEDAIAFFAKHGDQSDLQVIHCVSAHEEEGKFRPYDLVVVDEKEKGNEYFMISPKGIVHVSPGKQSEHTTLTSWMHQVMIFTVLVSMSFFRNYLTAMSELPSLKWLIFGCGGVGGYFGARIAQVKGQRVSYIVRNKALAALKEHGVRITSICGDAQVPASELGPILDSQALDKEEKFVADVIMLGCKASEAEGCLQQCEPWCGPETLVLPLQNGVDGLTTIREVVKSWGKGHALAGCCNIVSAIAEPGHIKHWAANPPYITYGEFQGSPIPKTLQVKAILDAAPGMEGHLEEDALSKIWEKFTFICSTTAVQATTGPHATQDMIPEIPELLATWRAAMHEIVALCHSYGIKYDLEWVDKRVDALKSAKGATTSCSRDLWNGKPSEVDDLLGSVVRMGKEQKVPVPTISTCYGALIVRDRIARGQELPIKLPEGHKVLGPYMGAPNAPTA</sequence>
<dbReference type="GO" id="GO:0015940">
    <property type="term" value="P:pantothenate biosynthetic process"/>
    <property type="evidence" value="ECO:0007669"/>
    <property type="project" value="InterPro"/>
</dbReference>
<dbReference type="EMBL" id="CAMXCT030000141">
    <property type="protein sequence ID" value="CAL4761845.1"/>
    <property type="molecule type" value="Genomic_DNA"/>
</dbReference>
<keyword evidence="3" id="KW-0560">Oxidoreductase</keyword>
<dbReference type="InterPro" id="IPR013752">
    <property type="entry name" value="KPA_reductase"/>
</dbReference>
<dbReference type="OrthoDB" id="442759at2759"/>
<feature type="compositionally biased region" description="Acidic residues" evidence="4">
    <location>
        <begin position="180"/>
        <end position="203"/>
    </location>
</feature>
<feature type="domain" description="Ketopantoate reductase N-terminal" evidence="5">
    <location>
        <begin position="371"/>
        <end position="531"/>
    </location>
</feature>
<feature type="domain" description="Ketopantoate reductase C-terminal" evidence="6">
    <location>
        <begin position="561"/>
        <end position="680"/>
    </location>
</feature>
<feature type="region of interest" description="Disordered" evidence="4">
    <location>
        <begin position="179"/>
        <end position="212"/>
    </location>
</feature>
<evidence type="ECO:0000256" key="2">
    <source>
        <dbReference type="ARBA" id="ARBA00022857"/>
    </source>
</evidence>